<evidence type="ECO:0000256" key="4">
    <source>
        <dbReference type="ARBA" id="ARBA00022989"/>
    </source>
</evidence>
<feature type="transmembrane region" description="Helical" evidence="7">
    <location>
        <begin position="230"/>
        <end position="246"/>
    </location>
</feature>
<evidence type="ECO:0000256" key="2">
    <source>
        <dbReference type="ARBA" id="ARBA00022692"/>
    </source>
</evidence>
<feature type="transmembrane region" description="Helical" evidence="7">
    <location>
        <begin position="130"/>
        <end position="148"/>
    </location>
</feature>
<organism evidence="8 9">
    <name type="scientific">Propioniciclava sinopodophylli</name>
    <dbReference type="NCBI Taxonomy" id="1837344"/>
    <lineage>
        <taxon>Bacteria</taxon>
        <taxon>Bacillati</taxon>
        <taxon>Actinomycetota</taxon>
        <taxon>Actinomycetes</taxon>
        <taxon>Propionibacteriales</taxon>
        <taxon>Propionibacteriaceae</taxon>
        <taxon>Propioniciclava</taxon>
    </lineage>
</organism>
<dbReference type="Proteomes" id="UP000292373">
    <property type="component" value="Unassembled WGS sequence"/>
</dbReference>
<dbReference type="GO" id="GO:0008360">
    <property type="term" value="P:regulation of cell shape"/>
    <property type="evidence" value="ECO:0007669"/>
    <property type="project" value="UniProtKB-KW"/>
</dbReference>
<evidence type="ECO:0000313" key="9">
    <source>
        <dbReference type="Proteomes" id="UP000292373"/>
    </source>
</evidence>
<feature type="transmembrane region" description="Helical" evidence="7">
    <location>
        <begin position="400"/>
        <end position="421"/>
    </location>
</feature>
<reference evidence="8 9" key="1">
    <citation type="submission" date="2019-01" db="EMBL/GenBank/DDBJ databases">
        <title>Lactibacter flavus gen. nov., sp. nov., a novel bacterium of the family Propionibacteriaceae isolated from raw milk and dairy products.</title>
        <authorList>
            <person name="Huptas C."/>
            <person name="Wenning M."/>
            <person name="Breitenwieser F."/>
            <person name="Doll E."/>
            <person name="Von Neubeck M."/>
            <person name="Busse H.-J."/>
            <person name="Scherer S."/>
        </authorList>
    </citation>
    <scope>NUCLEOTIDE SEQUENCE [LARGE SCALE GENOMIC DNA]</scope>
    <source>
        <strain evidence="8 9">KCTC 33808</strain>
    </source>
</reference>
<keyword evidence="5 7" id="KW-0472">Membrane</keyword>
<dbReference type="PANTHER" id="PTHR30474:SF3">
    <property type="entry name" value="PEPTIDOGLYCAN GLYCOSYLTRANSFERASE RODA"/>
    <property type="match status" value="1"/>
</dbReference>
<dbReference type="OrthoDB" id="9812661at2"/>
<protein>
    <submittedName>
        <fullName evidence="8">FtsW/RodA/SpoVE family cell cycle protein</fullName>
    </submittedName>
</protein>
<feature type="transmembrane region" description="Helical" evidence="7">
    <location>
        <begin position="205"/>
        <end position="224"/>
    </location>
</feature>
<evidence type="ECO:0000256" key="1">
    <source>
        <dbReference type="ARBA" id="ARBA00004141"/>
    </source>
</evidence>
<dbReference type="GO" id="GO:0015648">
    <property type="term" value="F:lipid-linked peptidoglycan transporter activity"/>
    <property type="evidence" value="ECO:0007669"/>
    <property type="project" value="TreeGrafter"/>
</dbReference>
<evidence type="ECO:0000256" key="5">
    <source>
        <dbReference type="ARBA" id="ARBA00023136"/>
    </source>
</evidence>
<dbReference type="Pfam" id="PF01098">
    <property type="entry name" value="FTSW_RODA_SPOVE"/>
    <property type="match status" value="1"/>
</dbReference>
<keyword evidence="2 7" id="KW-0812">Transmembrane</keyword>
<feature type="transmembrane region" description="Helical" evidence="7">
    <location>
        <begin position="168"/>
        <end position="184"/>
    </location>
</feature>
<dbReference type="GO" id="GO:0005886">
    <property type="term" value="C:plasma membrane"/>
    <property type="evidence" value="ECO:0007669"/>
    <property type="project" value="TreeGrafter"/>
</dbReference>
<feature type="transmembrane region" description="Helical" evidence="7">
    <location>
        <begin position="100"/>
        <end position="118"/>
    </location>
</feature>
<proteinExistence type="predicted"/>
<name>A0A4Q9KDY5_9ACTN</name>
<gene>
    <name evidence="8" type="ORF">ET989_07570</name>
</gene>
<feature type="region of interest" description="Disordered" evidence="6">
    <location>
        <begin position="462"/>
        <end position="502"/>
    </location>
</feature>
<dbReference type="GO" id="GO:0051301">
    <property type="term" value="P:cell division"/>
    <property type="evidence" value="ECO:0007669"/>
    <property type="project" value="InterPro"/>
</dbReference>
<accession>A0A4Q9KDY5</accession>
<keyword evidence="3" id="KW-0133">Cell shape</keyword>
<feature type="compositionally biased region" description="Pro residues" evidence="6">
    <location>
        <begin position="493"/>
        <end position="502"/>
    </location>
</feature>
<dbReference type="PANTHER" id="PTHR30474">
    <property type="entry name" value="CELL CYCLE PROTEIN"/>
    <property type="match status" value="1"/>
</dbReference>
<feature type="compositionally biased region" description="Low complexity" evidence="6">
    <location>
        <begin position="462"/>
        <end position="471"/>
    </location>
</feature>
<evidence type="ECO:0000256" key="7">
    <source>
        <dbReference type="SAM" id="Phobius"/>
    </source>
</evidence>
<comment type="subcellular location">
    <subcellularLocation>
        <location evidence="1">Membrane</location>
        <topology evidence="1">Multi-pass membrane protein</topology>
    </subcellularLocation>
</comment>
<feature type="transmembrane region" description="Helical" evidence="7">
    <location>
        <begin position="334"/>
        <end position="355"/>
    </location>
</feature>
<comment type="caution">
    <text evidence="8">The sequence shown here is derived from an EMBL/GenBank/DDBJ whole genome shotgun (WGS) entry which is preliminary data.</text>
</comment>
<sequence>MMLFALALGAAGYVLTSLNQNGTFPADWLMSAGPLQFGGPWFVGVAAWFALGLLCWGITVWRLPYADPLILPVAFLLTGLGVSMIHRLDQADGKRSAELQMLWLFLAVAVFIAVVVWLRDHRRLQRYTYLWFLAGFLLLLAPLLPVLGKENHGARIWIEVGPFSFQPAEIARIVLSIAFAAYLVEKKDVLAMAGRRFLGIDFPRPRDLGPILIAWGFALVILVFQKDLGTTLLFFGLFVAMLYVATERPSWAILGTLMVVVLGVVGYNAFGHVQTRFESWLNPFADYDRNGQVINAQFGFAWGGLFGSGWGEGRPYLTPLAKNDFIAAALGEELGLFGLVAVILLFGFIVARLLRAALGSGEGFGKLLATGLAFVFALQVFVIVGGVTRLLPLTGLTTPFVSQGGSSLLSNFLLLGLMLTITHQVRRPPLEHAETGEYVLLSADATQTLPVVGGARAATEPAAPAAGAVDAPRPDPEDFGAPGPEPIAASPITAPPPDGEAP</sequence>
<keyword evidence="9" id="KW-1185">Reference proteome</keyword>
<dbReference type="InterPro" id="IPR001182">
    <property type="entry name" value="FtsW/RodA"/>
</dbReference>
<evidence type="ECO:0000256" key="3">
    <source>
        <dbReference type="ARBA" id="ARBA00022960"/>
    </source>
</evidence>
<dbReference type="GO" id="GO:0032153">
    <property type="term" value="C:cell division site"/>
    <property type="evidence" value="ECO:0007669"/>
    <property type="project" value="TreeGrafter"/>
</dbReference>
<dbReference type="RefSeq" id="WP_131168003.1">
    <property type="nucleotide sequence ID" value="NZ_SDMQ01000006.1"/>
</dbReference>
<feature type="transmembrane region" description="Helical" evidence="7">
    <location>
        <begin position="40"/>
        <end position="61"/>
    </location>
</feature>
<feature type="transmembrane region" description="Helical" evidence="7">
    <location>
        <begin position="367"/>
        <end position="388"/>
    </location>
</feature>
<dbReference type="AlphaFoldDB" id="A0A4Q9KDY5"/>
<keyword evidence="4 7" id="KW-1133">Transmembrane helix</keyword>
<feature type="transmembrane region" description="Helical" evidence="7">
    <location>
        <begin position="68"/>
        <end position="88"/>
    </location>
</feature>
<feature type="transmembrane region" description="Helical" evidence="7">
    <location>
        <begin position="251"/>
        <end position="270"/>
    </location>
</feature>
<evidence type="ECO:0000313" key="8">
    <source>
        <dbReference type="EMBL" id="TBT85090.1"/>
    </source>
</evidence>
<evidence type="ECO:0000256" key="6">
    <source>
        <dbReference type="SAM" id="MobiDB-lite"/>
    </source>
</evidence>
<dbReference type="EMBL" id="SDMQ01000006">
    <property type="protein sequence ID" value="TBT85090.1"/>
    <property type="molecule type" value="Genomic_DNA"/>
</dbReference>